<dbReference type="PROSITE" id="PS00715">
    <property type="entry name" value="SIGMA70_1"/>
    <property type="match status" value="1"/>
</dbReference>
<dbReference type="SUPFAM" id="SSF88946">
    <property type="entry name" value="Sigma2 domain of RNA polymerase sigma factors"/>
    <property type="match status" value="1"/>
</dbReference>
<comment type="similarity">
    <text evidence="1 6">Belongs to the sigma-70 factor family.</text>
</comment>
<evidence type="ECO:0000313" key="9">
    <source>
        <dbReference type="EMBL" id="MBS5688514.1"/>
    </source>
</evidence>
<reference evidence="9" key="1">
    <citation type="submission" date="2021-02" db="EMBL/GenBank/DDBJ databases">
        <title>Infant gut strain persistence is associated with maternal origin, phylogeny, and functional potential including surface adhesion and iron acquisition.</title>
        <authorList>
            <person name="Lou Y.C."/>
        </authorList>
    </citation>
    <scope>NUCLEOTIDE SEQUENCE</scope>
    <source>
        <strain evidence="9">L3_101_367G1_dasL3_101_367G1_metabat.metabat.26</strain>
    </source>
</reference>
<dbReference type="GO" id="GO:0006352">
    <property type="term" value="P:DNA-templated transcription initiation"/>
    <property type="evidence" value="ECO:0007669"/>
    <property type="project" value="InterPro"/>
</dbReference>
<dbReference type="GO" id="GO:0003677">
    <property type="term" value="F:DNA binding"/>
    <property type="evidence" value="ECO:0007669"/>
    <property type="project" value="UniProtKB-KW"/>
</dbReference>
<evidence type="ECO:0000256" key="1">
    <source>
        <dbReference type="ARBA" id="ARBA00007788"/>
    </source>
</evidence>
<comment type="function">
    <text evidence="6">Sigma factors are initiation factors that promote the attachment of RNA polymerase to specific initiation sites and are then released.</text>
</comment>
<dbReference type="InterPro" id="IPR036388">
    <property type="entry name" value="WH-like_DNA-bd_sf"/>
</dbReference>
<dbReference type="InterPro" id="IPR014284">
    <property type="entry name" value="RNA_pol_sigma-70_dom"/>
</dbReference>
<dbReference type="InterPro" id="IPR000943">
    <property type="entry name" value="RNA_pol_sigma70"/>
</dbReference>
<feature type="domain" description="RNA polymerase sigma-70" evidence="7">
    <location>
        <begin position="83"/>
        <end position="96"/>
    </location>
</feature>
<keyword evidence="2 6" id="KW-0805">Transcription regulation</keyword>
<gene>
    <name evidence="9" type="ORF">KHW66_11160</name>
</gene>
<dbReference type="PROSITE" id="PS00716">
    <property type="entry name" value="SIGMA70_2"/>
    <property type="match status" value="1"/>
</dbReference>
<evidence type="ECO:0000256" key="5">
    <source>
        <dbReference type="ARBA" id="ARBA00023163"/>
    </source>
</evidence>
<dbReference type="NCBIfam" id="TIGR02937">
    <property type="entry name" value="sigma70-ECF"/>
    <property type="match status" value="1"/>
</dbReference>
<dbReference type="InterPro" id="IPR007630">
    <property type="entry name" value="RNA_pol_sigma70_r4"/>
</dbReference>
<comment type="caution">
    <text evidence="9">The sequence shown here is derived from an EMBL/GenBank/DDBJ whole genome shotgun (WGS) entry which is preliminary data.</text>
</comment>
<dbReference type="InterPro" id="IPR050813">
    <property type="entry name" value="Sigma-70_Factor"/>
</dbReference>
<dbReference type="PRINTS" id="PR00046">
    <property type="entry name" value="SIGMA70FCT"/>
</dbReference>
<dbReference type="InterPro" id="IPR013324">
    <property type="entry name" value="RNA_pol_sigma_r3/r4-like"/>
</dbReference>
<dbReference type="AlphaFoldDB" id="A0A943G1G0"/>
<dbReference type="Gene3D" id="1.20.120.1810">
    <property type="match status" value="1"/>
</dbReference>
<sequence length="234" mass="26805">MYREGYRVLLTLLQFFATKFLFLALHLEAGSFPRPLSPQEEIRTFAALRAGDPSAREKLIRHNLRLVAHIAKKYYALPSEQDDLISIGTIGLMKAVDTFDSTRRARFSTYASRCIENELRMHFRRERKNAPTLSLQETLDAGKEDSALTLADVLQDGFCMEDSCEKQDDAQRLRRLIEGLPARERKLILLRYGLAGQPPLTQLETAKLLQISRSYVSRLETHALELLRAGWEQP</sequence>
<dbReference type="InterPro" id="IPR007627">
    <property type="entry name" value="RNA_pol_sigma70_r2"/>
</dbReference>
<evidence type="ECO:0000259" key="8">
    <source>
        <dbReference type="PROSITE" id="PS00716"/>
    </source>
</evidence>
<proteinExistence type="inferred from homology"/>
<evidence type="ECO:0000259" key="7">
    <source>
        <dbReference type="PROSITE" id="PS00715"/>
    </source>
</evidence>
<protein>
    <recommendedName>
        <fullName evidence="6">RNA polymerase sigma factor</fullName>
    </recommendedName>
</protein>
<dbReference type="Pfam" id="PF04542">
    <property type="entry name" value="Sigma70_r2"/>
    <property type="match status" value="1"/>
</dbReference>
<evidence type="ECO:0000256" key="6">
    <source>
        <dbReference type="RuleBase" id="RU362124"/>
    </source>
</evidence>
<keyword evidence="5 6" id="KW-0804">Transcription</keyword>
<dbReference type="PANTHER" id="PTHR30376:SF3">
    <property type="entry name" value="RNA POLYMERASE SIGMA FACTOR RPOH"/>
    <property type="match status" value="1"/>
</dbReference>
<evidence type="ECO:0000256" key="3">
    <source>
        <dbReference type="ARBA" id="ARBA00023082"/>
    </source>
</evidence>
<dbReference type="SUPFAM" id="SSF88659">
    <property type="entry name" value="Sigma3 and sigma4 domains of RNA polymerase sigma factors"/>
    <property type="match status" value="1"/>
</dbReference>
<dbReference type="EMBL" id="JAGZAM010000027">
    <property type="protein sequence ID" value="MBS5688514.1"/>
    <property type="molecule type" value="Genomic_DNA"/>
</dbReference>
<dbReference type="Gene3D" id="1.10.10.10">
    <property type="entry name" value="Winged helix-like DNA-binding domain superfamily/Winged helix DNA-binding domain"/>
    <property type="match status" value="1"/>
</dbReference>
<feature type="domain" description="RNA polymerase sigma-70" evidence="8">
    <location>
        <begin position="201"/>
        <end position="227"/>
    </location>
</feature>
<evidence type="ECO:0000256" key="2">
    <source>
        <dbReference type="ARBA" id="ARBA00023015"/>
    </source>
</evidence>
<evidence type="ECO:0000313" key="10">
    <source>
        <dbReference type="Proteomes" id="UP000733372"/>
    </source>
</evidence>
<dbReference type="PIRSF" id="PIRSF000770">
    <property type="entry name" value="RNA_pol_sigma-SigE/K"/>
    <property type="match status" value="1"/>
</dbReference>
<organism evidence="9 10">
    <name type="scientific">Faecalibacterium prausnitzii</name>
    <dbReference type="NCBI Taxonomy" id="853"/>
    <lineage>
        <taxon>Bacteria</taxon>
        <taxon>Bacillati</taxon>
        <taxon>Bacillota</taxon>
        <taxon>Clostridia</taxon>
        <taxon>Eubacteriales</taxon>
        <taxon>Oscillospiraceae</taxon>
        <taxon>Faecalibacterium</taxon>
    </lineage>
</organism>
<dbReference type="GO" id="GO:0016987">
    <property type="term" value="F:sigma factor activity"/>
    <property type="evidence" value="ECO:0007669"/>
    <property type="project" value="UniProtKB-KW"/>
</dbReference>
<accession>A0A943G1G0</accession>
<dbReference type="InterPro" id="IPR013325">
    <property type="entry name" value="RNA_pol_sigma_r2"/>
</dbReference>
<dbReference type="CDD" id="cd06171">
    <property type="entry name" value="Sigma70_r4"/>
    <property type="match status" value="1"/>
</dbReference>
<dbReference type="Proteomes" id="UP000733372">
    <property type="component" value="Unassembled WGS sequence"/>
</dbReference>
<dbReference type="Pfam" id="PF04545">
    <property type="entry name" value="Sigma70_r4"/>
    <property type="match status" value="1"/>
</dbReference>
<keyword evidence="4 6" id="KW-0238">DNA-binding</keyword>
<name>A0A943G1G0_9FIRM</name>
<keyword evidence="3 6" id="KW-0731">Sigma factor</keyword>
<dbReference type="PANTHER" id="PTHR30376">
    <property type="entry name" value="SIGMA FACTOR RPOH HEAT SHOCK RELATED"/>
    <property type="match status" value="1"/>
</dbReference>
<evidence type="ECO:0000256" key="4">
    <source>
        <dbReference type="ARBA" id="ARBA00023125"/>
    </source>
</evidence>